<comment type="caution">
    <text evidence="1">The sequence shown here is derived from an EMBL/GenBank/DDBJ whole genome shotgun (WGS) entry which is preliminary data.</text>
</comment>
<proteinExistence type="predicted"/>
<dbReference type="EMBL" id="JWZT01001317">
    <property type="protein sequence ID" value="KII72250.1"/>
    <property type="molecule type" value="Genomic_DNA"/>
</dbReference>
<evidence type="ECO:0000313" key="1">
    <source>
        <dbReference type="EMBL" id="KII72250.1"/>
    </source>
</evidence>
<reference evidence="1 2" key="1">
    <citation type="journal article" date="2014" name="Genome Biol. Evol.">
        <title>The genome of the myxosporean Thelohanellus kitauei shows adaptations to nutrient acquisition within its fish host.</title>
        <authorList>
            <person name="Yang Y."/>
            <person name="Xiong J."/>
            <person name="Zhou Z."/>
            <person name="Huo F."/>
            <person name="Miao W."/>
            <person name="Ran C."/>
            <person name="Liu Y."/>
            <person name="Zhang J."/>
            <person name="Feng J."/>
            <person name="Wang M."/>
            <person name="Wang M."/>
            <person name="Wang L."/>
            <person name="Yao B."/>
        </authorList>
    </citation>
    <scope>NUCLEOTIDE SEQUENCE [LARGE SCALE GENOMIC DNA]</scope>
    <source>
        <strain evidence="1">Wuqing</strain>
    </source>
</reference>
<evidence type="ECO:0000313" key="2">
    <source>
        <dbReference type="Proteomes" id="UP000031668"/>
    </source>
</evidence>
<protein>
    <submittedName>
        <fullName evidence="1">Uncharacterized protein</fullName>
    </submittedName>
</protein>
<keyword evidence="2" id="KW-1185">Reference proteome</keyword>
<accession>A0A0C2N7E9</accession>
<sequence length="117" mass="13407">MEILKYPLSSAIQLEARIKTQKNRACRTIRPHSTYLFSDEGAKLEKSLIFESLHFSSVKDHPINSMAQSISSIVVHGRMKFFSNPPFFTVLAGVWPVTPIVFSPLRREFKRLEPCNL</sequence>
<dbReference type="AlphaFoldDB" id="A0A0C2N7E9"/>
<organism evidence="1 2">
    <name type="scientific">Thelohanellus kitauei</name>
    <name type="common">Myxosporean</name>
    <dbReference type="NCBI Taxonomy" id="669202"/>
    <lineage>
        <taxon>Eukaryota</taxon>
        <taxon>Metazoa</taxon>
        <taxon>Cnidaria</taxon>
        <taxon>Myxozoa</taxon>
        <taxon>Myxosporea</taxon>
        <taxon>Bivalvulida</taxon>
        <taxon>Platysporina</taxon>
        <taxon>Myxobolidae</taxon>
        <taxon>Thelohanellus</taxon>
    </lineage>
</organism>
<dbReference type="Proteomes" id="UP000031668">
    <property type="component" value="Unassembled WGS sequence"/>
</dbReference>
<gene>
    <name evidence="1" type="ORF">RF11_08674</name>
</gene>
<name>A0A0C2N7E9_THEKT</name>